<dbReference type="RefSeq" id="WP_190919446.1">
    <property type="nucleotide sequence ID" value="NZ_JACXIZ010000027.1"/>
</dbReference>
<evidence type="ECO:0000313" key="1">
    <source>
        <dbReference type="EMBL" id="MBD2846763.1"/>
    </source>
</evidence>
<gene>
    <name evidence="1" type="ORF">IDH44_16320</name>
</gene>
<reference evidence="1" key="1">
    <citation type="submission" date="2020-09" db="EMBL/GenBank/DDBJ databases">
        <title>A novel bacterium of genus Paenibacillus, isolated from South China Sea.</title>
        <authorList>
            <person name="Huang H."/>
            <person name="Mo K."/>
            <person name="Hu Y."/>
        </authorList>
    </citation>
    <scope>NUCLEOTIDE SEQUENCE</scope>
    <source>
        <strain evidence="1">IB182496</strain>
    </source>
</reference>
<dbReference type="Proteomes" id="UP000621560">
    <property type="component" value="Unassembled WGS sequence"/>
</dbReference>
<proteinExistence type="predicted"/>
<comment type="caution">
    <text evidence="1">The sequence shown here is derived from an EMBL/GenBank/DDBJ whole genome shotgun (WGS) entry which is preliminary data.</text>
</comment>
<dbReference type="AlphaFoldDB" id="A0A927BTZ0"/>
<evidence type="ECO:0000313" key="2">
    <source>
        <dbReference type="Proteomes" id="UP000621560"/>
    </source>
</evidence>
<accession>A0A927BTZ0</accession>
<keyword evidence="2" id="KW-1185">Reference proteome</keyword>
<sequence length="129" mass="14678">MNPDFIQLKAIEGELKLSRKTNDYGVTVSTKELVLHKPHVNYHIKYNDLISIVPFEIRGKKTHAIRNRREERTELAATSTVNDAYKLYVKAATVHNRSGLSRLGAMQFVLPMHRSLLQVVSDYSGLSQV</sequence>
<organism evidence="1 2">
    <name type="scientific">Paenibacillus sabuli</name>
    <dbReference type="NCBI Taxonomy" id="2772509"/>
    <lineage>
        <taxon>Bacteria</taxon>
        <taxon>Bacillati</taxon>
        <taxon>Bacillota</taxon>
        <taxon>Bacilli</taxon>
        <taxon>Bacillales</taxon>
        <taxon>Paenibacillaceae</taxon>
        <taxon>Paenibacillus</taxon>
    </lineage>
</organism>
<protein>
    <submittedName>
        <fullName evidence="1">Uncharacterized protein</fullName>
    </submittedName>
</protein>
<name>A0A927BTZ0_9BACL</name>
<dbReference type="EMBL" id="JACXIZ010000027">
    <property type="protein sequence ID" value="MBD2846763.1"/>
    <property type="molecule type" value="Genomic_DNA"/>
</dbReference>